<dbReference type="Pfam" id="PF12704">
    <property type="entry name" value="MacB_PCD"/>
    <property type="match status" value="2"/>
</dbReference>
<dbReference type="OrthoDB" id="1451596at2"/>
<name>A0A5B8UX95_9SPHI</name>
<dbReference type="GO" id="GO:0022857">
    <property type="term" value="F:transmembrane transporter activity"/>
    <property type="evidence" value="ECO:0007669"/>
    <property type="project" value="TreeGrafter"/>
</dbReference>
<dbReference type="Proteomes" id="UP000321479">
    <property type="component" value="Chromosome"/>
</dbReference>
<evidence type="ECO:0000259" key="7">
    <source>
        <dbReference type="Pfam" id="PF02687"/>
    </source>
</evidence>
<reference evidence="9 10" key="1">
    <citation type="journal article" date="2017" name="Curr. Microbiol.">
        <title>Mucilaginibacter ginsenosidivorans sp. nov., Isolated from Soil of Ginseng Field.</title>
        <authorList>
            <person name="Kim M.M."/>
            <person name="Siddiqi M.Z."/>
            <person name="Im W.T."/>
        </authorList>
    </citation>
    <scope>NUCLEOTIDE SEQUENCE [LARGE SCALE GENOMIC DNA]</scope>
    <source>
        <strain evidence="9 10">Gsoil 3017</strain>
    </source>
</reference>
<keyword evidence="2" id="KW-1003">Cell membrane</keyword>
<feature type="domain" description="MacB-like periplasmic core" evidence="8">
    <location>
        <begin position="428"/>
        <end position="630"/>
    </location>
</feature>
<dbReference type="InterPro" id="IPR050250">
    <property type="entry name" value="Macrolide_Exporter_MacB"/>
</dbReference>
<protein>
    <submittedName>
        <fullName evidence="9">FtsX-like permease family protein</fullName>
    </submittedName>
</protein>
<feature type="domain" description="MacB-like periplasmic core" evidence="8">
    <location>
        <begin position="20"/>
        <end position="233"/>
    </location>
</feature>
<keyword evidence="5 6" id="KW-0472">Membrane</keyword>
<accession>A0A5B8UX95</accession>
<proteinExistence type="predicted"/>
<evidence type="ECO:0000313" key="10">
    <source>
        <dbReference type="Proteomes" id="UP000321479"/>
    </source>
</evidence>
<keyword evidence="4 6" id="KW-1133">Transmembrane helix</keyword>
<dbReference type="PANTHER" id="PTHR30572:SF18">
    <property type="entry name" value="ABC-TYPE MACROLIDE FAMILY EXPORT SYSTEM PERMEASE COMPONENT 2"/>
    <property type="match status" value="1"/>
</dbReference>
<feature type="domain" description="ABC3 transporter permease C-terminal" evidence="7">
    <location>
        <begin position="666"/>
        <end position="770"/>
    </location>
</feature>
<evidence type="ECO:0000313" key="9">
    <source>
        <dbReference type="EMBL" id="QEC63777.1"/>
    </source>
</evidence>
<dbReference type="InterPro" id="IPR003838">
    <property type="entry name" value="ABC3_permease_C"/>
</dbReference>
<evidence type="ECO:0000256" key="5">
    <source>
        <dbReference type="ARBA" id="ARBA00023136"/>
    </source>
</evidence>
<keyword evidence="3 6" id="KW-0812">Transmembrane</keyword>
<dbReference type="KEGG" id="mgin:FRZ54_14755"/>
<dbReference type="Pfam" id="PF02687">
    <property type="entry name" value="FtsX"/>
    <property type="match status" value="2"/>
</dbReference>
<feature type="transmembrane region" description="Helical" evidence="6">
    <location>
        <begin position="428"/>
        <end position="449"/>
    </location>
</feature>
<evidence type="ECO:0000259" key="8">
    <source>
        <dbReference type="Pfam" id="PF12704"/>
    </source>
</evidence>
<evidence type="ECO:0000256" key="6">
    <source>
        <dbReference type="SAM" id="Phobius"/>
    </source>
</evidence>
<organism evidence="9 10">
    <name type="scientific">Mucilaginibacter ginsenosidivorans</name>
    <dbReference type="NCBI Taxonomy" id="398053"/>
    <lineage>
        <taxon>Bacteria</taxon>
        <taxon>Pseudomonadati</taxon>
        <taxon>Bacteroidota</taxon>
        <taxon>Sphingobacteriia</taxon>
        <taxon>Sphingobacteriales</taxon>
        <taxon>Sphingobacteriaceae</taxon>
        <taxon>Mucilaginibacter</taxon>
    </lineage>
</organism>
<dbReference type="PANTHER" id="PTHR30572">
    <property type="entry name" value="MEMBRANE COMPONENT OF TRANSPORTER-RELATED"/>
    <property type="match status" value="1"/>
</dbReference>
<dbReference type="RefSeq" id="WP_147032351.1">
    <property type="nucleotide sequence ID" value="NZ_CP042436.1"/>
</dbReference>
<evidence type="ECO:0000256" key="2">
    <source>
        <dbReference type="ARBA" id="ARBA00022475"/>
    </source>
</evidence>
<sequence length="787" mass="87451">MIKNILKTAFRGLAKNKGFTAINVLGLASGLAICLLITFYVFDELSYDRYNIKADRIYRLNTDLKTGGSTTQFAITAPPVGEAMVSEFPEVEGSVRIALAINIQFKKGDEIITENKAVYCDHSIFDIFTLPMLSGDPKTALKNPNAIVISESAAKKYFNTTNVIGRTLISVNNENSLHKITGVIKDMPAQSHFRADFFLALDANQSHNWMGFSFNTYILVKPGADVKRLESRFDGLIRRHMNTDSFSYDKFASGGDFIRLSLTPLTDIHLKSNRQRELSANGDIQYIYIFLAIAVFVLVLACVNFMNLSTARSANRAREVGVRKVLGSPRKYLVAQFLSESVLVTLASSVIAILLAWALLPLFNQLSGKDMALSLQIFSWLIPALLVIVFVVGVLAGAYPAFFLSAFQPISVLNGKLSSGFRDSALRSFLVVFQFSISIFLIVGTLVVYNQLSYIKSKDLGFNRSQVLVIKNANAVSNPNTLRQEMKHLPGVINASLSSFLPTGVNRWPNQLSLSSGSSVQSELWTVDENYLNTMGMQLTEGRNFSDKFLSDSSAMIINQTAAKKLGYKGDPTALVNKRYRIIGVVKDFNFSSLRDNVTPLAMVMAPDWMASLNVKLQTGNLPQLMERIENKWKTLAPGQQFEYSFMDDDFNAMYSNEQRMEKLFFIFTALALGIACLGLFALAAYAAEQRRREISIRKVLGANVSTLVSLLSKDFIRLVLIAIFISVPLAWWVMHQWLQSFAYRQNIPWWAVASAATGTIIIAFATISFQSVKAAMAKPVDSLRGE</sequence>
<feature type="domain" description="ABC3 transporter permease C-terminal" evidence="7">
    <location>
        <begin position="292"/>
        <end position="407"/>
    </location>
</feature>
<evidence type="ECO:0000256" key="4">
    <source>
        <dbReference type="ARBA" id="ARBA00022989"/>
    </source>
</evidence>
<evidence type="ECO:0000256" key="3">
    <source>
        <dbReference type="ARBA" id="ARBA00022692"/>
    </source>
</evidence>
<comment type="subcellular location">
    <subcellularLocation>
        <location evidence="1">Cell membrane</location>
        <topology evidence="1">Multi-pass membrane protein</topology>
    </subcellularLocation>
</comment>
<keyword evidence="10" id="KW-1185">Reference proteome</keyword>
<feature type="transmembrane region" description="Helical" evidence="6">
    <location>
        <begin position="333"/>
        <end position="360"/>
    </location>
</feature>
<feature type="transmembrane region" description="Helical" evidence="6">
    <location>
        <begin position="380"/>
        <end position="407"/>
    </location>
</feature>
<dbReference type="GO" id="GO:0005886">
    <property type="term" value="C:plasma membrane"/>
    <property type="evidence" value="ECO:0007669"/>
    <property type="project" value="UniProtKB-SubCell"/>
</dbReference>
<feature type="transmembrane region" description="Helical" evidence="6">
    <location>
        <begin position="21"/>
        <end position="42"/>
    </location>
</feature>
<feature type="transmembrane region" description="Helical" evidence="6">
    <location>
        <begin position="716"/>
        <end position="736"/>
    </location>
</feature>
<dbReference type="EMBL" id="CP042436">
    <property type="protein sequence ID" value="QEC63777.1"/>
    <property type="molecule type" value="Genomic_DNA"/>
</dbReference>
<gene>
    <name evidence="9" type="ORF">FRZ54_14755</name>
</gene>
<dbReference type="InterPro" id="IPR025857">
    <property type="entry name" value="MacB_PCD"/>
</dbReference>
<evidence type="ECO:0000256" key="1">
    <source>
        <dbReference type="ARBA" id="ARBA00004651"/>
    </source>
</evidence>
<dbReference type="AlphaFoldDB" id="A0A5B8UX95"/>
<feature type="transmembrane region" description="Helical" evidence="6">
    <location>
        <begin position="286"/>
        <end position="308"/>
    </location>
</feature>
<feature type="transmembrane region" description="Helical" evidence="6">
    <location>
        <begin position="664"/>
        <end position="688"/>
    </location>
</feature>
<feature type="transmembrane region" description="Helical" evidence="6">
    <location>
        <begin position="748"/>
        <end position="770"/>
    </location>
</feature>